<comment type="similarity">
    <text evidence="1">Belongs to the short-chain dehydrogenases/reductases (SDR) family.</text>
</comment>
<protein>
    <recommendedName>
        <fullName evidence="3">Ketoreductase domain-containing protein</fullName>
    </recommendedName>
</protein>
<dbReference type="STRING" id="1073996.SAMN05444271_13421"/>
<organism evidence="4 5">
    <name type="scientific">Halohasta litchfieldiae</name>
    <dbReference type="NCBI Taxonomy" id="1073996"/>
    <lineage>
        <taxon>Archaea</taxon>
        <taxon>Methanobacteriati</taxon>
        <taxon>Methanobacteriota</taxon>
        <taxon>Stenosarchaea group</taxon>
        <taxon>Halobacteria</taxon>
        <taxon>Halobacteriales</taxon>
        <taxon>Haloferacaceae</taxon>
        <taxon>Halohasta</taxon>
    </lineage>
</organism>
<dbReference type="AlphaFoldDB" id="A0A1H6X4I9"/>
<keyword evidence="5" id="KW-1185">Reference proteome</keyword>
<evidence type="ECO:0000313" key="5">
    <source>
        <dbReference type="Proteomes" id="UP000198888"/>
    </source>
</evidence>
<dbReference type="SUPFAM" id="SSF51735">
    <property type="entry name" value="NAD(P)-binding Rossmann-fold domains"/>
    <property type="match status" value="1"/>
</dbReference>
<dbReference type="PANTHER" id="PTHR48107">
    <property type="entry name" value="NADPH-DEPENDENT ALDEHYDE REDUCTASE-LIKE PROTEIN, CHLOROPLASTIC-RELATED"/>
    <property type="match status" value="1"/>
</dbReference>
<accession>A0A2H4PYT7</accession>
<dbReference type="OrthoDB" id="213346at2157"/>
<dbReference type="KEGG" id="hae:halTADL_0470"/>
<dbReference type="GeneID" id="35001291"/>
<dbReference type="Proteomes" id="UP000198888">
    <property type="component" value="Unassembled WGS sequence"/>
</dbReference>
<evidence type="ECO:0000313" key="4">
    <source>
        <dbReference type="EMBL" id="SEJ24081.1"/>
    </source>
</evidence>
<dbReference type="InterPro" id="IPR057326">
    <property type="entry name" value="KR_dom"/>
</dbReference>
<evidence type="ECO:0000256" key="1">
    <source>
        <dbReference type="ARBA" id="ARBA00006484"/>
    </source>
</evidence>
<dbReference type="PANTHER" id="PTHR48107:SF7">
    <property type="entry name" value="RE15974P"/>
    <property type="match status" value="1"/>
</dbReference>
<dbReference type="InterPro" id="IPR002347">
    <property type="entry name" value="SDR_fam"/>
</dbReference>
<dbReference type="EMBL" id="FNYR01000034">
    <property type="protein sequence ID" value="SEJ24081.1"/>
    <property type="molecule type" value="Genomic_DNA"/>
</dbReference>
<gene>
    <name evidence="4" type="ORF">SAMN05444271_13421</name>
</gene>
<dbReference type="PRINTS" id="PR00081">
    <property type="entry name" value="GDHRDH"/>
</dbReference>
<dbReference type="RefSeq" id="WP_089673592.1">
    <property type="nucleotide sequence ID" value="NZ_CP024845.1"/>
</dbReference>
<evidence type="ECO:0000259" key="3">
    <source>
        <dbReference type="SMART" id="SM00822"/>
    </source>
</evidence>
<proteinExistence type="inferred from homology"/>
<feature type="domain" description="Ketoreductase" evidence="3">
    <location>
        <begin position="4"/>
        <end position="200"/>
    </location>
</feature>
<dbReference type="Gene3D" id="3.40.50.720">
    <property type="entry name" value="NAD(P)-binding Rossmann-like Domain"/>
    <property type="match status" value="1"/>
</dbReference>
<name>A0A1H6X4I9_9EURY</name>
<dbReference type="Pfam" id="PF00106">
    <property type="entry name" value="adh_short"/>
    <property type="match status" value="1"/>
</dbReference>
<keyword evidence="2" id="KW-0560">Oxidoreductase</keyword>
<dbReference type="CDD" id="cd05233">
    <property type="entry name" value="SDR_c"/>
    <property type="match status" value="1"/>
</dbReference>
<evidence type="ECO:0000256" key="2">
    <source>
        <dbReference type="ARBA" id="ARBA00023002"/>
    </source>
</evidence>
<reference evidence="4 5" key="1">
    <citation type="submission" date="2016-10" db="EMBL/GenBank/DDBJ databases">
        <authorList>
            <person name="de Groot N.N."/>
        </authorList>
    </citation>
    <scope>NUCLEOTIDE SEQUENCE [LARGE SCALE GENOMIC DNA]</scope>
    <source>
        <strain evidence="4 5">DSM 22187</strain>
    </source>
</reference>
<dbReference type="GO" id="GO:0016614">
    <property type="term" value="F:oxidoreductase activity, acting on CH-OH group of donors"/>
    <property type="evidence" value="ECO:0007669"/>
    <property type="project" value="UniProtKB-ARBA"/>
</dbReference>
<dbReference type="SMART" id="SM00822">
    <property type="entry name" value="PKS_KR"/>
    <property type="match status" value="1"/>
</dbReference>
<dbReference type="InterPro" id="IPR036291">
    <property type="entry name" value="NAD(P)-bd_dom_sf"/>
</dbReference>
<accession>A0A1H6X4I9</accession>
<sequence>MDDRTAVITGGTRGIGRAVAETFVDAGARVVICGRETADIDETVDELNDTHTDPDEEARVSGLRTDVRDEYEVERLMEHAARRGSGIDIVVANAAVNHGTPGEMPTHEESYSRFDDTMRTNLRGVFATITEAVPHLAADGRVLVPSGGVAREAKAGMGAYAISKAGAEAVARSFSVDLDQPVCVVDPGLVATDLTGIEKARDPSDVAPMYLWAASEADPETINGEIVDLKLWKQSTR</sequence>